<dbReference type="SUPFAM" id="SSF75005">
    <property type="entry name" value="Arabinanase/levansucrase/invertase"/>
    <property type="match status" value="1"/>
</dbReference>
<evidence type="ECO:0000256" key="8">
    <source>
        <dbReference type="SAM" id="MobiDB-lite"/>
    </source>
</evidence>
<dbReference type="CDD" id="cd18616">
    <property type="entry name" value="GH43_ABN-like"/>
    <property type="match status" value="1"/>
</dbReference>
<evidence type="ECO:0000256" key="3">
    <source>
        <dbReference type="ARBA" id="ARBA00022801"/>
    </source>
</evidence>
<dbReference type="GO" id="GO:0005975">
    <property type="term" value="P:carbohydrate metabolic process"/>
    <property type="evidence" value="ECO:0007669"/>
    <property type="project" value="InterPro"/>
</dbReference>
<evidence type="ECO:0000313" key="9">
    <source>
        <dbReference type="EMBL" id="NBC71858.1"/>
    </source>
</evidence>
<dbReference type="OrthoDB" id="9801455at2"/>
<sequence>MTSQWNFISRHVLHQYKNAYVNPVFEPVLADPSVIRAEDGYFYAYGTEDEWKPGEKVKLGPIVKSADLVHWDYVGDAFATRPAWKKDGGIWALDIHRFNDQYYLYYSISEWGDANPGIGIAVSDSPAGPFEDKGKLLDSFDSGVRNSIDPMMFVDEDGTPYLFWGSFNGIYGIQLSADGLSVVGEKFQIAGKDFEGPYLIKRGSYYYFFGSMGSCCAGKDSIYLVSAGRSESLKGPYLNAEGRDIMDGPGTVILRGEGASKEDGEGDGNGNGNGNANGQKEKRFVGPGHNAIIQDDAGTDWIVYHAIDASNPLLPNEATRRPLMIDPIKWVDGWPTIKDGIPSKTKRSGPIWKK</sequence>
<organism evidence="9 10">
    <name type="scientific">Paenibacillus sacheonensis</name>
    <dbReference type="NCBI Taxonomy" id="742054"/>
    <lineage>
        <taxon>Bacteria</taxon>
        <taxon>Bacillati</taxon>
        <taxon>Bacillota</taxon>
        <taxon>Bacilli</taxon>
        <taxon>Bacillales</taxon>
        <taxon>Paenibacillaceae</taxon>
        <taxon>Paenibacillus</taxon>
    </lineage>
</organism>
<evidence type="ECO:0000256" key="7">
    <source>
        <dbReference type="RuleBase" id="RU361187"/>
    </source>
</evidence>
<feature type="active site" description="Proton donor" evidence="5">
    <location>
        <position position="195"/>
    </location>
</feature>
<protein>
    <submittedName>
        <fullName evidence="9">Family 43 glycosylhydrolase</fullName>
    </submittedName>
</protein>
<keyword evidence="4 7" id="KW-0326">Glycosidase</keyword>
<dbReference type="InterPro" id="IPR050727">
    <property type="entry name" value="GH43_arabinanases"/>
</dbReference>
<evidence type="ECO:0000256" key="2">
    <source>
        <dbReference type="ARBA" id="ARBA00009865"/>
    </source>
</evidence>
<evidence type="ECO:0000256" key="4">
    <source>
        <dbReference type="ARBA" id="ARBA00023295"/>
    </source>
</evidence>
<accession>A0A7X4YSR3</accession>
<comment type="pathway">
    <text evidence="1">Glycan metabolism; L-arabinan degradation.</text>
</comment>
<dbReference type="PANTHER" id="PTHR43301:SF3">
    <property type="entry name" value="ARABINAN ENDO-1,5-ALPHA-L-ARABINOSIDASE A-RELATED"/>
    <property type="match status" value="1"/>
</dbReference>
<reference evidence="9 10" key="1">
    <citation type="submission" date="2020-01" db="EMBL/GenBank/DDBJ databases">
        <title>Paenibacillus soybeanensis sp. nov. isolated from the nodules of soybean (Glycine max(L.) Merr).</title>
        <authorList>
            <person name="Wang H."/>
        </authorList>
    </citation>
    <scope>NUCLEOTIDE SEQUENCE [LARGE SCALE GENOMIC DNA]</scope>
    <source>
        <strain evidence="9 10">DSM 23054</strain>
    </source>
</reference>
<dbReference type="AlphaFoldDB" id="A0A7X4YSR3"/>
<keyword evidence="10" id="KW-1185">Reference proteome</keyword>
<feature type="region of interest" description="Disordered" evidence="8">
    <location>
        <begin position="255"/>
        <end position="282"/>
    </location>
</feature>
<name>A0A7X4YSR3_9BACL</name>
<dbReference type="InterPro" id="IPR006710">
    <property type="entry name" value="Glyco_hydro_43"/>
</dbReference>
<evidence type="ECO:0000256" key="5">
    <source>
        <dbReference type="PIRSR" id="PIRSR606710-1"/>
    </source>
</evidence>
<dbReference type="EMBL" id="JAAAMU010000014">
    <property type="protein sequence ID" value="NBC71858.1"/>
    <property type="molecule type" value="Genomic_DNA"/>
</dbReference>
<proteinExistence type="inferred from homology"/>
<dbReference type="GO" id="GO:0004553">
    <property type="term" value="F:hydrolase activity, hydrolyzing O-glycosyl compounds"/>
    <property type="evidence" value="ECO:0007669"/>
    <property type="project" value="InterPro"/>
</dbReference>
<comment type="similarity">
    <text evidence="2 7">Belongs to the glycosyl hydrolase 43 family.</text>
</comment>
<dbReference type="Proteomes" id="UP000558113">
    <property type="component" value="Unassembled WGS sequence"/>
</dbReference>
<evidence type="ECO:0000313" key="10">
    <source>
        <dbReference type="Proteomes" id="UP000558113"/>
    </source>
</evidence>
<gene>
    <name evidence="9" type="ORF">GT003_22915</name>
</gene>
<keyword evidence="3 7" id="KW-0378">Hydrolase</keyword>
<evidence type="ECO:0000256" key="1">
    <source>
        <dbReference type="ARBA" id="ARBA00004834"/>
    </source>
</evidence>
<dbReference type="PANTHER" id="PTHR43301">
    <property type="entry name" value="ARABINAN ENDO-1,5-ALPHA-L-ARABINOSIDASE"/>
    <property type="match status" value="1"/>
</dbReference>
<evidence type="ECO:0000256" key="6">
    <source>
        <dbReference type="PIRSR" id="PIRSR606710-2"/>
    </source>
</evidence>
<dbReference type="Gene3D" id="2.115.10.20">
    <property type="entry name" value="Glycosyl hydrolase domain, family 43"/>
    <property type="match status" value="1"/>
</dbReference>
<dbReference type="InterPro" id="IPR023296">
    <property type="entry name" value="Glyco_hydro_beta-prop_sf"/>
</dbReference>
<dbReference type="Pfam" id="PF04616">
    <property type="entry name" value="Glyco_hydro_43"/>
    <property type="match status" value="1"/>
</dbReference>
<comment type="caution">
    <text evidence="9">The sequence shown here is derived from an EMBL/GenBank/DDBJ whole genome shotgun (WGS) entry which is preliminary data.</text>
</comment>
<feature type="site" description="Important for catalytic activity, responsible for pKa modulation of the active site Glu and correct orientation of both the proton donor and substrate" evidence="6">
    <location>
        <position position="149"/>
    </location>
</feature>
<feature type="active site" description="Proton acceptor" evidence="5">
    <location>
        <position position="31"/>
    </location>
</feature>